<proteinExistence type="predicted"/>
<name>A0AAD1W945_PELCU</name>
<dbReference type="EMBL" id="OW240916">
    <property type="protein sequence ID" value="CAH2293733.1"/>
    <property type="molecule type" value="Genomic_DNA"/>
</dbReference>
<sequence>TNRFKQIEVSVHAQVYTSISEADKMSKIDYRAQAQELTESVSGQLHSQAPPQNVTF</sequence>
<keyword evidence="2" id="KW-1185">Reference proteome</keyword>
<evidence type="ECO:0000313" key="1">
    <source>
        <dbReference type="EMBL" id="CAH2293733.1"/>
    </source>
</evidence>
<gene>
    <name evidence="1" type="ORF">PECUL_23A004788</name>
</gene>
<organism evidence="1 2">
    <name type="scientific">Pelobates cultripes</name>
    <name type="common">Western spadefoot toad</name>
    <dbReference type="NCBI Taxonomy" id="61616"/>
    <lineage>
        <taxon>Eukaryota</taxon>
        <taxon>Metazoa</taxon>
        <taxon>Chordata</taxon>
        <taxon>Craniata</taxon>
        <taxon>Vertebrata</taxon>
        <taxon>Euteleostomi</taxon>
        <taxon>Amphibia</taxon>
        <taxon>Batrachia</taxon>
        <taxon>Anura</taxon>
        <taxon>Pelobatoidea</taxon>
        <taxon>Pelobatidae</taxon>
        <taxon>Pelobates</taxon>
    </lineage>
</organism>
<feature type="non-terminal residue" evidence="1">
    <location>
        <position position="1"/>
    </location>
</feature>
<dbReference type="AlphaFoldDB" id="A0AAD1W945"/>
<accession>A0AAD1W945</accession>
<evidence type="ECO:0000313" key="2">
    <source>
        <dbReference type="Proteomes" id="UP001295444"/>
    </source>
</evidence>
<reference evidence="1" key="1">
    <citation type="submission" date="2022-03" db="EMBL/GenBank/DDBJ databases">
        <authorList>
            <person name="Alioto T."/>
            <person name="Alioto T."/>
            <person name="Gomez Garrido J."/>
        </authorList>
    </citation>
    <scope>NUCLEOTIDE SEQUENCE</scope>
</reference>
<dbReference type="Proteomes" id="UP001295444">
    <property type="component" value="Chromosome 05"/>
</dbReference>
<protein>
    <submittedName>
        <fullName evidence="1">Uncharacterized protein</fullName>
    </submittedName>
</protein>